<protein>
    <submittedName>
        <fullName evidence="4">Ribosome-binding factor A</fullName>
    </submittedName>
</protein>
<dbReference type="Proteomes" id="UP000274131">
    <property type="component" value="Unassembled WGS sequence"/>
</dbReference>
<dbReference type="InterPro" id="IPR015946">
    <property type="entry name" value="KH_dom-like_a/b"/>
</dbReference>
<dbReference type="Pfam" id="PF02033">
    <property type="entry name" value="RBFA"/>
    <property type="match status" value="1"/>
</dbReference>
<dbReference type="InterPro" id="IPR000238">
    <property type="entry name" value="RbfA"/>
</dbReference>
<dbReference type="EMBL" id="UXUI01009033">
    <property type="protein sequence ID" value="VDD92912.1"/>
    <property type="molecule type" value="Genomic_DNA"/>
</dbReference>
<proteinExistence type="predicted"/>
<evidence type="ECO:0000313" key="2">
    <source>
        <dbReference type="EMBL" id="VDD92912.1"/>
    </source>
</evidence>
<dbReference type="GO" id="GO:0006364">
    <property type="term" value="P:rRNA processing"/>
    <property type="evidence" value="ECO:0007669"/>
    <property type="project" value="InterPro"/>
</dbReference>
<organism evidence="4">
    <name type="scientific">Enterobius vermicularis</name>
    <name type="common">Human pinworm</name>
    <dbReference type="NCBI Taxonomy" id="51028"/>
    <lineage>
        <taxon>Eukaryota</taxon>
        <taxon>Metazoa</taxon>
        <taxon>Ecdysozoa</taxon>
        <taxon>Nematoda</taxon>
        <taxon>Chromadorea</taxon>
        <taxon>Rhabditida</taxon>
        <taxon>Spirurina</taxon>
        <taxon>Oxyuridomorpha</taxon>
        <taxon>Oxyuroidea</taxon>
        <taxon>Oxyuridae</taxon>
        <taxon>Enterobius</taxon>
    </lineage>
</organism>
<reference evidence="2 3" key="2">
    <citation type="submission" date="2018-10" db="EMBL/GenBank/DDBJ databases">
        <authorList>
            <consortium name="Pathogen Informatics"/>
        </authorList>
    </citation>
    <scope>NUCLEOTIDE SEQUENCE [LARGE SCALE GENOMIC DNA]</scope>
</reference>
<sequence>MWKKILLDLRNPVKSRHLDSIKRERLGVIFQREILEIMEQSSELTNYRISISKVAVPPSFSEISVFWLARGDGTDEETGKVLESFGSSMRAKLSEKCGFIKIPVVKFVMDDKDLREQKLERLFREADYGVPYRTISNTAEIIGAVNVNDPASKPRDYRTRDGKKKLPWLQNSKRRKLPQKESEEADLL</sequence>
<dbReference type="InterPro" id="IPR023799">
    <property type="entry name" value="RbfA_dom_sf"/>
</dbReference>
<dbReference type="Gene3D" id="3.30.300.20">
    <property type="match status" value="1"/>
</dbReference>
<evidence type="ECO:0000256" key="1">
    <source>
        <dbReference type="SAM" id="MobiDB-lite"/>
    </source>
</evidence>
<name>A0A0N4VC92_ENTVE</name>
<dbReference type="InterPro" id="IPR039212">
    <property type="entry name" value="RBFA_mitochondrial"/>
</dbReference>
<evidence type="ECO:0000313" key="4">
    <source>
        <dbReference type="WBParaSite" id="EVEC_0000817901-mRNA-1"/>
    </source>
</evidence>
<dbReference type="STRING" id="51028.A0A0N4VC92"/>
<accession>A0A0N4VC92</accession>
<dbReference type="SUPFAM" id="SSF89919">
    <property type="entry name" value="Ribosome-binding factor A, RbfA"/>
    <property type="match status" value="1"/>
</dbReference>
<feature type="region of interest" description="Disordered" evidence="1">
    <location>
        <begin position="152"/>
        <end position="188"/>
    </location>
</feature>
<evidence type="ECO:0000313" key="3">
    <source>
        <dbReference type="Proteomes" id="UP000274131"/>
    </source>
</evidence>
<dbReference type="AlphaFoldDB" id="A0A0N4VC92"/>
<dbReference type="WBParaSite" id="EVEC_0000817901-mRNA-1">
    <property type="protein sequence ID" value="EVEC_0000817901-mRNA-1"/>
    <property type="gene ID" value="EVEC_0000817901"/>
</dbReference>
<reference evidence="4" key="1">
    <citation type="submission" date="2017-02" db="UniProtKB">
        <authorList>
            <consortium name="WormBaseParasite"/>
        </authorList>
    </citation>
    <scope>IDENTIFICATION</scope>
</reference>
<dbReference type="PANTHER" id="PTHR14725">
    <property type="entry name" value="RIBOSOME-BINDING FACTOR A, MITOCHONDRIAL-RELATED"/>
    <property type="match status" value="1"/>
</dbReference>
<feature type="compositionally biased region" description="Basic residues" evidence="1">
    <location>
        <begin position="161"/>
        <end position="177"/>
    </location>
</feature>
<gene>
    <name evidence="2" type="ORF">EVEC_LOCUS7663</name>
</gene>
<dbReference type="PANTHER" id="PTHR14725:SF0">
    <property type="entry name" value="RIBOSOME-BINDING FACTOR A, MITOCHONDRIAL-RELATED"/>
    <property type="match status" value="1"/>
</dbReference>
<keyword evidence="3" id="KW-1185">Reference proteome</keyword>
<dbReference type="OrthoDB" id="418445at2759"/>